<sequence>MTLLNNYSFVGASSLAKNVNDNAALQVASGACGCFASKLAPTGNAGFRRPSAECDDCPWKYTRS</sequence>
<dbReference type="EMBL" id="PVUH01000002">
    <property type="protein sequence ID" value="PRW94900.1"/>
    <property type="molecule type" value="Genomic_DNA"/>
</dbReference>
<name>A0A2T0IHV7_PSEFL</name>
<dbReference type="AlphaFoldDB" id="A0A2T0IHV7"/>
<gene>
    <name evidence="1" type="ORF">C7A10_04140</name>
</gene>
<reference evidence="1 2" key="1">
    <citation type="submission" date="2018-03" db="EMBL/GenBank/DDBJ databases">
        <title>Blue discolouration in mozzarella cheese caused by Pseudomonas fluorescens.</title>
        <authorList>
            <person name="Chiesa F."/>
            <person name="Dalmasso A."/>
            <person name="Lomonaco S."/>
        </authorList>
    </citation>
    <scope>NUCLEOTIDE SEQUENCE [LARGE SCALE GENOMIC DNA]</scope>
    <source>
        <strain evidence="1 2">11293</strain>
    </source>
</reference>
<comment type="caution">
    <text evidence="1">The sequence shown here is derived from an EMBL/GenBank/DDBJ whole genome shotgun (WGS) entry which is preliminary data.</text>
</comment>
<accession>A0A2T0IHV7</accession>
<organism evidence="1 2">
    <name type="scientific">Pseudomonas fluorescens</name>
    <dbReference type="NCBI Taxonomy" id="294"/>
    <lineage>
        <taxon>Bacteria</taxon>
        <taxon>Pseudomonadati</taxon>
        <taxon>Pseudomonadota</taxon>
        <taxon>Gammaproteobacteria</taxon>
        <taxon>Pseudomonadales</taxon>
        <taxon>Pseudomonadaceae</taxon>
        <taxon>Pseudomonas</taxon>
    </lineage>
</organism>
<protein>
    <submittedName>
        <fullName evidence="1">Uncharacterized protein</fullName>
    </submittedName>
</protein>
<dbReference type="Proteomes" id="UP000239731">
    <property type="component" value="Unassembled WGS sequence"/>
</dbReference>
<evidence type="ECO:0000313" key="2">
    <source>
        <dbReference type="Proteomes" id="UP000239731"/>
    </source>
</evidence>
<evidence type="ECO:0000313" key="1">
    <source>
        <dbReference type="EMBL" id="PRW94900.1"/>
    </source>
</evidence>
<proteinExistence type="predicted"/>